<evidence type="ECO:0000256" key="4">
    <source>
        <dbReference type="ARBA" id="ARBA00022692"/>
    </source>
</evidence>
<keyword evidence="5 8" id="KW-1133">Transmembrane helix</keyword>
<evidence type="ECO:0000256" key="6">
    <source>
        <dbReference type="ARBA" id="ARBA00023065"/>
    </source>
</evidence>
<dbReference type="RefSeq" id="WP_029577064.1">
    <property type="nucleotide sequence ID" value="NZ_JGZT01000002.1"/>
</dbReference>
<feature type="transmembrane region" description="Helical" evidence="8">
    <location>
        <begin position="85"/>
        <end position="103"/>
    </location>
</feature>
<feature type="transmembrane region" description="Helical" evidence="8">
    <location>
        <begin position="229"/>
        <end position="250"/>
    </location>
</feature>
<feature type="transmembrane region" description="Helical" evidence="8">
    <location>
        <begin position="445"/>
        <end position="468"/>
    </location>
</feature>
<dbReference type="EC" id="3.6.3.14" evidence="9"/>
<feature type="transmembrane region" description="Helical" evidence="8">
    <location>
        <begin position="392"/>
        <end position="413"/>
    </location>
</feature>
<evidence type="ECO:0000256" key="1">
    <source>
        <dbReference type="ARBA" id="ARBA00004651"/>
    </source>
</evidence>
<keyword evidence="7 8" id="KW-0472">Membrane</keyword>
<feature type="transmembrane region" description="Helical" evidence="8">
    <location>
        <begin position="115"/>
        <end position="139"/>
    </location>
</feature>
<sequence>MSNLVLDESSMNREASRGYSWWFSGDAFERQAAQDRRPPRRNLSAKLWSHPGRLTILYFFALIALATVLLELPISAHNRMVTDPVVAFFTAVSAASTCGIQAVNTTTHWSLFGQAVILLVVQFGGLGVMTFASLIALAVNKHIKASQRMLTATELGATKLSETKGVLNAVLVTTLLIEVITFLALFPGLLHVNHGNVRHALWEALFFAVISYNNAGFTPDGAGLHVNSWGVGLPVLLSAFCGTLGFPVLLNLMRAARKHTPPKRWTLHTKITLIGTFCMVAVSLLWFRCVEWNNHILFSHADLQTRLRYALTAAVMPRTSGFDPSWVPDVSDPTKVFMSAVMFIGGGSTSTAGGIRVTTFAVVLLVCRAAFRGKRDVTVFHKRINERTTMTAVSIMTTCLILVFTVSLALMAVSGCSLSNALFDTCSAFGLGGYTVGVADQSDPAALLLLTMTMIIGRIGPMTIAYAINRPSEAQAVRFPEEPLIVG</sequence>
<dbReference type="Proteomes" id="UP000029003">
    <property type="component" value="Unassembled WGS sequence"/>
</dbReference>
<feature type="transmembrane region" description="Helical" evidence="8">
    <location>
        <begin position="353"/>
        <end position="371"/>
    </location>
</feature>
<accession>A0A087E9A9</accession>
<keyword evidence="3" id="KW-1003">Cell membrane</keyword>
<evidence type="ECO:0000256" key="7">
    <source>
        <dbReference type="ARBA" id="ARBA00023136"/>
    </source>
</evidence>
<keyword evidence="2" id="KW-0813">Transport</keyword>
<dbReference type="InterPro" id="IPR003445">
    <property type="entry name" value="Cat_transpt"/>
</dbReference>
<protein>
    <submittedName>
        <fullName evidence="9">TrkH family potassium uptake protein</fullName>
        <ecNumber evidence="9">3.6.3.14</ecNumber>
    </submittedName>
</protein>
<dbReference type="GO" id="GO:0008324">
    <property type="term" value="F:monoatomic cation transmembrane transporter activity"/>
    <property type="evidence" value="ECO:0007669"/>
    <property type="project" value="InterPro"/>
</dbReference>
<dbReference type="AlphaFoldDB" id="A0A087E9A9"/>
<feature type="transmembrane region" description="Helical" evidence="8">
    <location>
        <begin position="166"/>
        <end position="186"/>
    </location>
</feature>
<dbReference type="PANTHER" id="PTHR32024:SF1">
    <property type="entry name" value="KTR SYSTEM POTASSIUM UPTAKE PROTEIN B"/>
    <property type="match status" value="1"/>
</dbReference>
<feature type="transmembrane region" description="Helical" evidence="8">
    <location>
        <begin position="271"/>
        <end position="287"/>
    </location>
</feature>
<evidence type="ECO:0000256" key="8">
    <source>
        <dbReference type="SAM" id="Phobius"/>
    </source>
</evidence>
<proteinExistence type="predicted"/>
<keyword evidence="6" id="KW-0406">Ion transport</keyword>
<comment type="subcellular location">
    <subcellularLocation>
        <location evidence="1">Cell membrane</location>
        <topology evidence="1">Multi-pass membrane protein</topology>
    </subcellularLocation>
</comment>
<gene>
    <name evidence="9" type="ORF">THER5_1729</name>
</gene>
<dbReference type="EMBL" id="JGZT01000002">
    <property type="protein sequence ID" value="KFJ04360.1"/>
    <property type="molecule type" value="Genomic_DNA"/>
</dbReference>
<evidence type="ECO:0000256" key="2">
    <source>
        <dbReference type="ARBA" id="ARBA00022448"/>
    </source>
</evidence>
<keyword evidence="9" id="KW-0378">Hydrolase</keyword>
<dbReference type="GO" id="GO:0016787">
    <property type="term" value="F:hydrolase activity"/>
    <property type="evidence" value="ECO:0007669"/>
    <property type="project" value="UniProtKB-KW"/>
</dbReference>
<evidence type="ECO:0000313" key="10">
    <source>
        <dbReference type="Proteomes" id="UP000029003"/>
    </source>
</evidence>
<evidence type="ECO:0000313" key="9">
    <source>
        <dbReference type="EMBL" id="KFJ04360.1"/>
    </source>
</evidence>
<dbReference type="Pfam" id="PF02386">
    <property type="entry name" value="TrkH"/>
    <property type="match status" value="1"/>
</dbReference>
<dbReference type="PANTHER" id="PTHR32024">
    <property type="entry name" value="TRK SYSTEM POTASSIUM UPTAKE PROTEIN TRKG-RELATED"/>
    <property type="match status" value="1"/>
</dbReference>
<evidence type="ECO:0000256" key="3">
    <source>
        <dbReference type="ARBA" id="ARBA00022475"/>
    </source>
</evidence>
<dbReference type="OrthoDB" id="9810952at2"/>
<dbReference type="GO" id="GO:0005886">
    <property type="term" value="C:plasma membrane"/>
    <property type="evidence" value="ECO:0007669"/>
    <property type="project" value="UniProtKB-SubCell"/>
</dbReference>
<organism evidence="9 10">
    <name type="scientific">Bifidobacterium thermacidophilum subsp. thermacidophilum</name>
    <dbReference type="NCBI Taxonomy" id="79262"/>
    <lineage>
        <taxon>Bacteria</taxon>
        <taxon>Bacillati</taxon>
        <taxon>Actinomycetota</taxon>
        <taxon>Actinomycetes</taxon>
        <taxon>Bifidobacteriales</taxon>
        <taxon>Bifidobacteriaceae</taxon>
        <taxon>Bifidobacterium</taxon>
    </lineage>
</organism>
<evidence type="ECO:0000256" key="5">
    <source>
        <dbReference type="ARBA" id="ARBA00022989"/>
    </source>
</evidence>
<keyword evidence="4 8" id="KW-0812">Transmembrane</keyword>
<feature type="transmembrane region" description="Helical" evidence="8">
    <location>
        <begin position="56"/>
        <end position="73"/>
    </location>
</feature>
<name>A0A087E9A9_9BIFI</name>
<reference evidence="9 10" key="1">
    <citation type="submission" date="2014-03" db="EMBL/GenBank/DDBJ databases">
        <title>Genomics of Bifidobacteria.</title>
        <authorList>
            <person name="Ventura M."/>
            <person name="Milani C."/>
            <person name="Lugli G.A."/>
        </authorList>
    </citation>
    <scope>NUCLEOTIDE SEQUENCE [LARGE SCALE GENOMIC DNA]</scope>
    <source>
        <strain evidence="9 10">LMG 21395</strain>
    </source>
</reference>
<comment type="caution">
    <text evidence="9">The sequence shown here is derived from an EMBL/GenBank/DDBJ whole genome shotgun (WGS) entry which is preliminary data.</text>
</comment>
<dbReference type="GO" id="GO:0030001">
    <property type="term" value="P:metal ion transport"/>
    <property type="evidence" value="ECO:0007669"/>
    <property type="project" value="UniProtKB-ARBA"/>
</dbReference>